<name>A0A7X1F5U1_9SPHN</name>
<evidence type="ECO:0000313" key="1">
    <source>
        <dbReference type="EMBL" id="MBC2650910.1"/>
    </source>
</evidence>
<keyword evidence="2" id="KW-1185">Reference proteome</keyword>
<dbReference type="InterPro" id="IPR011045">
    <property type="entry name" value="N2O_reductase_N"/>
</dbReference>
<dbReference type="InterPro" id="IPR051200">
    <property type="entry name" value="Host-pathogen_enzymatic-act"/>
</dbReference>
<proteinExistence type="predicted"/>
<dbReference type="PANTHER" id="PTHR47197">
    <property type="entry name" value="PROTEIN NIRF"/>
    <property type="match status" value="1"/>
</dbReference>
<sequence>MERPEDMRQRSRRALWLRATLVATFALTGLSGPVRAGTLVVGNKGDDTASFIDLPTGTKRARTPTAKAPHEVAVSPNGRLAAVAAYGWTTVDPFDVATGRQVHRIDLAPHAGPHGIVWLRDNRPRYRR</sequence>
<evidence type="ECO:0000313" key="2">
    <source>
        <dbReference type="Proteomes" id="UP000520156"/>
    </source>
</evidence>
<dbReference type="InterPro" id="IPR015943">
    <property type="entry name" value="WD40/YVTN_repeat-like_dom_sf"/>
</dbReference>
<dbReference type="SUPFAM" id="SSF50974">
    <property type="entry name" value="Nitrous oxide reductase, N-terminal domain"/>
    <property type="match status" value="1"/>
</dbReference>
<protein>
    <submittedName>
        <fullName evidence="1">Uncharacterized protein</fullName>
    </submittedName>
</protein>
<dbReference type="EMBL" id="JACLAU010000003">
    <property type="protein sequence ID" value="MBC2650910.1"/>
    <property type="molecule type" value="Genomic_DNA"/>
</dbReference>
<gene>
    <name evidence="1" type="ORF">H7F49_04275</name>
</gene>
<accession>A0A7X1F5U1</accession>
<dbReference type="PANTHER" id="PTHR47197:SF3">
    <property type="entry name" value="DIHYDRO-HEME D1 DEHYDROGENASE"/>
    <property type="match status" value="1"/>
</dbReference>
<dbReference type="AlphaFoldDB" id="A0A7X1F5U1"/>
<comment type="caution">
    <text evidence="1">The sequence shown here is derived from an EMBL/GenBank/DDBJ whole genome shotgun (WGS) entry which is preliminary data.</text>
</comment>
<dbReference type="Proteomes" id="UP000520156">
    <property type="component" value="Unassembled WGS sequence"/>
</dbReference>
<organism evidence="1 2">
    <name type="scientific">Novosphingobium aerophilum</name>
    <dbReference type="NCBI Taxonomy" id="2839843"/>
    <lineage>
        <taxon>Bacteria</taxon>
        <taxon>Pseudomonadati</taxon>
        <taxon>Pseudomonadota</taxon>
        <taxon>Alphaproteobacteria</taxon>
        <taxon>Sphingomonadales</taxon>
        <taxon>Sphingomonadaceae</taxon>
        <taxon>Novosphingobium</taxon>
    </lineage>
</organism>
<reference evidence="1 2" key="1">
    <citation type="submission" date="2020-08" db="EMBL/GenBank/DDBJ databases">
        <title>The genome sequence of Novosphingobium flavum 4Y4.</title>
        <authorList>
            <person name="Liu Y."/>
        </authorList>
    </citation>
    <scope>NUCLEOTIDE SEQUENCE [LARGE SCALE GENOMIC DNA]</scope>
    <source>
        <strain evidence="1 2">4Y4</strain>
    </source>
</reference>
<dbReference type="Gene3D" id="2.130.10.10">
    <property type="entry name" value="YVTN repeat-like/Quinoprotein amine dehydrogenase"/>
    <property type="match status" value="1"/>
</dbReference>